<evidence type="ECO:0000313" key="5">
    <source>
        <dbReference type="EMBL" id="KAK9826105.1"/>
    </source>
</evidence>
<evidence type="ECO:0000259" key="4">
    <source>
        <dbReference type="PROSITE" id="PS50802"/>
    </source>
</evidence>
<name>A0AAW1QX79_9CHLO</name>
<sequence length="176" mass="19035">MLNCLPVTKASVPLVATRPAAPVLALSAAAVPSFEVLRVPGDGSCLFRALAQGRSVLEQGRPLERDALLHDGYKLRQDVCEAMLARREDIAPFIVGRIDVYVDNMMREGSWGGEPELAVAADLLKRPVLVYRLVQSGLFGSDLEKVSEYGVGKGTDAPPICLLYSGNHYDLLLVSK</sequence>
<dbReference type="EMBL" id="JALJOU010000068">
    <property type="protein sequence ID" value="KAK9826105.1"/>
    <property type="molecule type" value="Genomic_DNA"/>
</dbReference>
<dbReference type="GO" id="GO:0005634">
    <property type="term" value="C:nucleus"/>
    <property type="evidence" value="ECO:0007669"/>
    <property type="project" value="TreeGrafter"/>
</dbReference>
<dbReference type="GO" id="GO:0036503">
    <property type="term" value="P:ERAD pathway"/>
    <property type="evidence" value="ECO:0007669"/>
    <property type="project" value="TreeGrafter"/>
</dbReference>
<keyword evidence="3" id="KW-0788">Thiol protease</keyword>
<feature type="domain" description="OTU" evidence="4">
    <location>
        <begin position="34"/>
        <end position="175"/>
    </location>
</feature>
<evidence type="ECO:0000256" key="3">
    <source>
        <dbReference type="RuleBase" id="RU367104"/>
    </source>
</evidence>
<evidence type="ECO:0000256" key="2">
    <source>
        <dbReference type="ARBA" id="ARBA00022801"/>
    </source>
</evidence>
<dbReference type="GO" id="GO:0004843">
    <property type="term" value="F:cysteine-type deubiquitinase activity"/>
    <property type="evidence" value="ECO:0007669"/>
    <property type="project" value="UniProtKB-UniRule"/>
</dbReference>
<evidence type="ECO:0000256" key="1">
    <source>
        <dbReference type="ARBA" id="ARBA00000707"/>
    </source>
</evidence>
<gene>
    <name evidence="5" type="ORF">WJX81_004241</name>
</gene>
<organism evidence="5 6">
    <name type="scientific">Elliptochloris bilobata</name>
    <dbReference type="NCBI Taxonomy" id="381761"/>
    <lineage>
        <taxon>Eukaryota</taxon>
        <taxon>Viridiplantae</taxon>
        <taxon>Chlorophyta</taxon>
        <taxon>core chlorophytes</taxon>
        <taxon>Trebouxiophyceae</taxon>
        <taxon>Trebouxiophyceae incertae sedis</taxon>
        <taxon>Elliptochloris clade</taxon>
        <taxon>Elliptochloris</taxon>
    </lineage>
</organism>
<comment type="function">
    <text evidence="3">Hydrolase that can remove conjugated ubiquitin from proteins and may therefore play an important regulatory role at the level of protein turnover by preventing degradation.</text>
</comment>
<keyword evidence="6" id="KW-1185">Reference proteome</keyword>
<dbReference type="GO" id="GO:0016579">
    <property type="term" value="P:protein deubiquitination"/>
    <property type="evidence" value="ECO:0007669"/>
    <property type="project" value="TreeGrafter"/>
</dbReference>
<dbReference type="InterPro" id="IPR038765">
    <property type="entry name" value="Papain-like_cys_pep_sf"/>
</dbReference>
<dbReference type="Proteomes" id="UP001445335">
    <property type="component" value="Unassembled WGS sequence"/>
</dbReference>
<dbReference type="PANTHER" id="PTHR13312">
    <property type="entry name" value="HIV-INDUCED PROTEIN-7-LIKE PROTEASE"/>
    <property type="match status" value="1"/>
</dbReference>
<reference evidence="5 6" key="1">
    <citation type="journal article" date="2024" name="Nat. Commun.">
        <title>Phylogenomics reveals the evolutionary origins of lichenization in chlorophyte algae.</title>
        <authorList>
            <person name="Puginier C."/>
            <person name="Libourel C."/>
            <person name="Otte J."/>
            <person name="Skaloud P."/>
            <person name="Haon M."/>
            <person name="Grisel S."/>
            <person name="Petersen M."/>
            <person name="Berrin J.G."/>
            <person name="Delaux P.M."/>
            <person name="Dal Grande F."/>
            <person name="Keller J."/>
        </authorList>
    </citation>
    <scope>NUCLEOTIDE SEQUENCE [LARGE SCALE GENOMIC DNA]</scope>
    <source>
        <strain evidence="5 6">SAG 245.80</strain>
    </source>
</reference>
<dbReference type="PANTHER" id="PTHR13312:SF0">
    <property type="entry name" value="UBIQUITIN THIOESTERASE OTU1"/>
    <property type="match status" value="1"/>
</dbReference>
<protein>
    <recommendedName>
        <fullName evidence="3">Ubiquitin thioesterase OTU</fullName>
        <ecNumber evidence="3">3.4.19.12</ecNumber>
    </recommendedName>
</protein>
<accession>A0AAW1QX79</accession>
<keyword evidence="3" id="KW-0833">Ubl conjugation pathway</keyword>
<comment type="caution">
    <text evidence="5">The sequence shown here is derived from an EMBL/GenBank/DDBJ whole genome shotgun (WGS) entry which is preliminary data.</text>
</comment>
<dbReference type="InterPro" id="IPR003323">
    <property type="entry name" value="OTU_dom"/>
</dbReference>
<proteinExistence type="predicted"/>
<keyword evidence="3" id="KW-0645">Protease</keyword>
<dbReference type="SUPFAM" id="SSF54001">
    <property type="entry name" value="Cysteine proteinases"/>
    <property type="match status" value="1"/>
</dbReference>
<dbReference type="Gene3D" id="3.90.70.80">
    <property type="match status" value="1"/>
</dbReference>
<comment type="subcellular location">
    <subcellularLocation>
        <location evidence="3">Cytoplasm</location>
    </subcellularLocation>
</comment>
<evidence type="ECO:0000313" key="6">
    <source>
        <dbReference type="Proteomes" id="UP001445335"/>
    </source>
</evidence>
<dbReference type="PROSITE" id="PS50802">
    <property type="entry name" value="OTU"/>
    <property type="match status" value="1"/>
</dbReference>
<keyword evidence="3" id="KW-0963">Cytoplasm</keyword>
<comment type="catalytic activity">
    <reaction evidence="1 3">
        <text>Thiol-dependent hydrolysis of ester, thioester, amide, peptide and isopeptide bonds formed by the C-terminal Gly of ubiquitin (a 76-residue protein attached to proteins as an intracellular targeting signal).</text>
        <dbReference type="EC" id="3.4.19.12"/>
    </reaction>
</comment>
<dbReference type="EC" id="3.4.19.12" evidence="3"/>
<dbReference type="GO" id="GO:0005829">
    <property type="term" value="C:cytosol"/>
    <property type="evidence" value="ECO:0007669"/>
    <property type="project" value="TreeGrafter"/>
</dbReference>
<dbReference type="Pfam" id="PF02338">
    <property type="entry name" value="OTU"/>
    <property type="match status" value="1"/>
</dbReference>
<dbReference type="AlphaFoldDB" id="A0AAW1QX79"/>
<keyword evidence="2 3" id="KW-0378">Hydrolase</keyword>
<dbReference type="GO" id="GO:0030968">
    <property type="term" value="P:endoplasmic reticulum unfolded protein response"/>
    <property type="evidence" value="ECO:0007669"/>
    <property type="project" value="TreeGrafter"/>
</dbReference>